<protein>
    <submittedName>
        <fullName evidence="2">Uncharacterized protein</fullName>
    </submittedName>
</protein>
<name>A0A8J2K729_9HEXA</name>
<dbReference type="AlphaFoldDB" id="A0A8J2K729"/>
<comment type="caution">
    <text evidence="2">The sequence shown here is derived from an EMBL/GenBank/DDBJ whole genome shotgun (WGS) entry which is preliminary data.</text>
</comment>
<proteinExistence type="predicted"/>
<evidence type="ECO:0000313" key="2">
    <source>
        <dbReference type="EMBL" id="CAG7730873.1"/>
    </source>
</evidence>
<accession>A0A8J2K729</accession>
<feature type="compositionally biased region" description="Basic and acidic residues" evidence="1">
    <location>
        <begin position="113"/>
        <end position="125"/>
    </location>
</feature>
<feature type="region of interest" description="Disordered" evidence="1">
    <location>
        <begin position="106"/>
        <end position="125"/>
    </location>
</feature>
<dbReference type="EMBL" id="CAJVCH010201799">
    <property type="protein sequence ID" value="CAG7730873.1"/>
    <property type="molecule type" value="Genomic_DNA"/>
</dbReference>
<organism evidence="2 3">
    <name type="scientific">Allacma fusca</name>
    <dbReference type="NCBI Taxonomy" id="39272"/>
    <lineage>
        <taxon>Eukaryota</taxon>
        <taxon>Metazoa</taxon>
        <taxon>Ecdysozoa</taxon>
        <taxon>Arthropoda</taxon>
        <taxon>Hexapoda</taxon>
        <taxon>Collembola</taxon>
        <taxon>Symphypleona</taxon>
        <taxon>Sminthuridae</taxon>
        <taxon>Allacma</taxon>
    </lineage>
</organism>
<dbReference type="Proteomes" id="UP000708208">
    <property type="component" value="Unassembled WGS sequence"/>
</dbReference>
<gene>
    <name evidence="2" type="ORF">AFUS01_LOCUS19490</name>
</gene>
<evidence type="ECO:0000256" key="1">
    <source>
        <dbReference type="SAM" id="MobiDB-lite"/>
    </source>
</evidence>
<reference evidence="2" key="1">
    <citation type="submission" date="2021-06" db="EMBL/GenBank/DDBJ databases">
        <authorList>
            <person name="Hodson N. C."/>
            <person name="Mongue J. A."/>
            <person name="Jaron S. K."/>
        </authorList>
    </citation>
    <scope>NUCLEOTIDE SEQUENCE</scope>
</reference>
<keyword evidence="3" id="KW-1185">Reference proteome</keyword>
<sequence>MVLNRNSFKLPNVRNNPDRPCHFCGLAVKENWTHCENEECRTEKNKDQIVSFAPEIIYHPDLPLTYHLQQYQKLQIVIIQAISEVQLTNGISSKTRSPNWVKQICGCSQPPSHQDKELNDETNKV</sequence>
<evidence type="ECO:0000313" key="3">
    <source>
        <dbReference type="Proteomes" id="UP000708208"/>
    </source>
</evidence>